<dbReference type="SUPFAM" id="SSF46689">
    <property type="entry name" value="Homeodomain-like"/>
    <property type="match status" value="1"/>
</dbReference>
<dbReference type="PROSITE" id="PS50977">
    <property type="entry name" value="HTH_TETR_2"/>
    <property type="match status" value="1"/>
</dbReference>
<dbReference type="PANTHER" id="PTHR47506:SF1">
    <property type="entry name" value="HTH-TYPE TRANSCRIPTIONAL REGULATOR YJDC"/>
    <property type="match status" value="1"/>
</dbReference>
<dbReference type="InterPro" id="IPR036271">
    <property type="entry name" value="Tet_transcr_reg_TetR-rel_C_sf"/>
</dbReference>
<dbReference type="RefSeq" id="WP_329780064.1">
    <property type="nucleotide sequence ID" value="NZ_JAYJJU010000007.1"/>
</dbReference>
<keyword evidence="2 4" id="KW-0238">DNA-binding</keyword>
<evidence type="ECO:0000256" key="4">
    <source>
        <dbReference type="PROSITE-ProRule" id="PRU00335"/>
    </source>
</evidence>
<feature type="DNA-binding region" description="H-T-H motif" evidence="4">
    <location>
        <begin position="37"/>
        <end position="56"/>
    </location>
</feature>
<dbReference type="Pfam" id="PF21313">
    <property type="entry name" value="EthR_C"/>
    <property type="match status" value="1"/>
</dbReference>
<dbReference type="Gene3D" id="1.10.10.60">
    <property type="entry name" value="Homeodomain-like"/>
    <property type="match status" value="1"/>
</dbReference>
<name>A0ABU5XV71_9MYCO</name>
<evidence type="ECO:0000259" key="5">
    <source>
        <dbReference type="PROSITE" id="PS50977"/>
    </source>
</evidence>
<dbReference type="EMBL" id="JAYJJU010000007">
    <property type="protein sequence ID" value="MEB3031879.1"/>
    <property type="molecule type" value="Genomic_DNA"/>
</dbReference>
<sequence length="202" mass="22179">MTSGNAPRDERRPEVERRLIGAVTKLCGDGTPFAEISISRLVREAGLARATFYLYFPDRSAFVLRLIDYVHDSLARPLSALWSTALLNRQTLEAAMLEYVTIFSTEYAVIAAVVETASSDPAVGSTIDANMRTYISESAKVIEAAQAKGDICAELSAFETAAALVWMSERACYQLADTRDADAHRRLAHTLATISWNALRTN</sequence>
<dbReference type="Proteomes" id="UP001298593">
    <property type="component" value="Unassembled WGS sequence"/>
</dbReference>
<proteinExistence type="predicted"/>
<protein>
    <submittedName>
        <fullName evidence="6">TetR/AcrR family transcriptional regulator</fullName>
    </submittedName>
</protein>
<dbReference type="InterPro" id="IPR009057">
    <property type="entry name" value="Homeodomain-like_sf"/>
</dbReference>
<evidence type="ECO:0000313" key="7">
    <source>
        <dbReference type="Proteomes" id="UP001298593"/>
    </source>
</evidence>
<evidence type="ECO:0000256" key="2">
    <source>
        <dbReference type="ARBA" id="ARBA00023125"/>
    </source>
</evidence>
<comment type="caution">
    <text evidence="6">The sequence shown here is derived from an EMBL/GenBank/DDBJ whole genome shotgun (WGS) entry which is preliminary data.</text>
</comment>
<dbReference type="Pfam" id="PF00440">
    <property type="entry name" value="TetR_N"/>
    <property type="match status" value="1"/>
</dbReference>
<evidence type="ECO:0000313" key="6">
    <source>
        <dbReference type="EMBL" id="MEB3031879.1"/>
    </source>
</evidence>
<gene>
    <name evidence="6" type="ORF">KV113_09945</name>
</gene>
<dbReference type="InterPro" id="IPR001647">
    <property type="entry name" value="HTH_TetR"/>
</dbReference>
<keyword evidence="1" id="KW-0805">Transcription regulation</keyword>
<dbReference type="SUPFAM" id="SSF48498">
    <property type="entry name" value="Tetracyclin repressor-like, C-terminal domain"/>
    <property type="match status" value="1"/>
</dbReference>
<dbReference type="InterPro" id="IPR049397">
    <property type="entry name" value="EthR_C"/>
</dbReference>
<accession>A0ABU5XV71</accession>
<evidence type="ECO:0000256" key="3">
    <source>
        <dbReference type="ARBA" id="ARBA00023163"/>
    </source>
</evidence>
<keyword evidence="7" id="KW-1185">Reference proteome</keyword>
<reference evidence="6 7" key="1">
    <citation type="submission" date="2023-12" db="EMBL/GenBank/DDBJ databases">
        <title>Description of new species of Mycobacterium terrae complex isolated from sewage at the Sao Paulo Zoological Park Foundation in Brazil.</title>
        <authorList>
            <person name="Romagnoli C.L."/>
            <person name="Conceicao E.C."/>
            <person name="Machado E."/>
            <person name="Barreto L.B.P.F."/>
            <person name="Sharma A."/>
            <person name="Silva N.M."/>
            <person name="Marques L.E."/>
            <person name="Juliana M.A."/>
            <person name="Lourenco M.C.S."/>
            <person name="Digiampietri L.A."/>
            <person name="Suffys P.N."/>
            <person name="Viana-Niero C."/>
        </authorList>
    </citation>
    <scope>NUCLEOTIDE SEQUENCE [LARGE SCALE GENOMIC DNA]</scope>
    <source>
        <strain evidence="6 7">MYC340</strain>
    </source>
</reference>
<dbReference type="Gene3D" id="1.10.357.10">
    <property type="entry name" value="Tetracycline Repressor, domain 2"/>
    <property type="match status" value="1"/>
</dbReference>
<feature type="domain" description="HTH tetR-type" evidence="5">
    <location>
        <begin position="13"/>
        <end position="74"/>
    </location>
</feature>
<dbReference type="PANTHER" id="PTHR47506">
    <property type="entry name" value="TRANSCRIPTIONAL REGULATORY PROTEIN"/>
    <property type="match status" value="1"/>
</dbReference>
<evidence type="ECO:0000256" key="1">
    <source>
        <dbReference type="ARBA" id="ARBA00023015"/>
    </source>
</evidence>
<keyword evidence="3" id="KW-0804">Transcription</keyword>
<organism evidence="6 7">
    <name type="scientific">[Mycobacterium] nativiensis</name>
    <dbReference type="NCBI Taxonomy" id="2855503"/>
    <lineage>
        <taxon>Bacteria</taxon>
        <taxon>Bacillati</taxon>
        <taxon>Actinomycetota</taxon>
        <taxon>Actinomycetes</taxon>
        <taxon>Mycobacteriales</taxon>
        <taxon>Mycobacteriaceae</taxon>
        <taxon>Mycolicibacter</taxon>
    </lineage>
</organism>